<name>A0A8D8J0C8_CULPI</name>
<sequence length="136" mass="14716">MASSPSSATRCFLVLLTAASQIPPMCGAEGGLKVHLMPRLDKNRAASLPLDWICSTNSCRTRSAPTKLVPLSDQISTGYPRRDTNRLRTLMKVFVDKSLATSRCTALVERHTNTAMYPLVTLTPRTQAALSLTGPA</sequence>
<dbReference type="EMBL" id="HBUE01265006">
    <property type="protein sequence ID" value="CAG6560967.1"/>
    <property type="molecule type" value="Transcribed_RNA"/>
</dbReference>
<dbReference type="AlphaFoldDB" id="A0A8D8J0C8"/>
<keyword evidence="1" id="KW-0732">Signal</keyword>
<organism evidence="2">
    <name type="scientific">Culex pipiens</name>
    <name type="common">House mosquito</name>
    <dbReference type="NCBI Taxonomy" id="7175"/>
    <lineage>
        <taxon>Eukaryota</taxon>
        <taxon>Metazoa</taxon>
        <taxon>Ecdysozoa</taxon>
        <taxon>Arthropoda</taxon>
        <taxon>Hexapoda</taxon>
        <taxon>Insecta</taxon>
        <taxon>Pterygota</taxon>
        <taxon>Neoptera</taxon>
        <taxon>Endopterygota</taxon>
        <taxon>Diptera</taxon>
        <taxon>Nematocera</taxon>
        <taxon>Culicoidea</taxon>
        <taxon>Culicidae</taxon>
        <taxon>Culicinae</taxon>
        <taxon>Culicini</taxon>
        <taxon>Culex</taxon>
        <taxon>Culex</taxon>
    </lineage>
</organism>
<reference evidence="2" key="1">
    <citation type="submission" date="2021-05" db="EMBL/GenBank/DDBJ databases">
        <authorList>
            <person name="Alioto T."/>
            <person name="Alioto T."/>
            <person name="Gomez Garrido J."/>
        </authorList>
    </citation>
    <scope>NUCLEOTIDE SEQUENCE</scope>
</reference>
<feature type="signal peptide" evidence="1">
    <location>
        <begin position="1"/>
        <end position="27"/>
    </location>
</feature>
<dbReference type="EMBL" id="HBUE01159854">
    <property type="protein sequence ID" value="CAG6509579.1"/>
    <property type="molecule type" value="Transcribed_RNA"/>
</dbReference>
<feature type="chain" id="PRO_5036261112" evidence="1">
    <location>
        <begin position="28"/>
        <end position="136"/>
    </location>
</feature>
<evidence type="ECO:0000313" key="2">
    <source>
        <dbReference type="EMBL" id="CAG6560967.1"/>
    </source>
</evidence>
<dbReference type="EMBL" id="HBUE01113846">
    <property type="protein sequence ID" value="CAG6489964.1"/>
    <property type="molecule type" value="Transcribed_RNA"/>
</dbReference>
<accession>A0A8D8J0C8</accession>
<proteinExistence type="predicted"/>
<protein>
    <submittedName>
        <fullName evidence="2">(northern house mosquito) hypothetical protein</fullName>
    </submittedName>
</protein>
<evidence type="ECO:0000256" key="1">
    <source>
        <dbReference type="SAM" id="SignalP"/>
    </source>
</evidence>